<dbReference type="Proteomes" id="UP000034235">
    <property type="component" value="Unassembled WGS sequence"/>
</dbReference>
<comment type="caution">
    <text evidence="1">The sequence shown here is derived from an EMBL/GenBank/DDBJ whole genome shotgun (WGS) entry which is preliminary data.</text>
</comment>
<accession>A0A0G0JI59</accession>
<organism evidence="1 2">
    <name type="scientific">Candidatus Daviesbacteria bacterium GW2011_GWA2_38_24</name>
    <dbReference type="NCBI Taxonomy" id="1618422"/>
    <lineage>
        <taxon>Bacteria</taxon>
        <taxon>Candidatus Daviesiibacteriota</taxon>
    </lineage>
</organism>
<reference evidence="1 2" key="1">
    <citation type="journal article" date="2015" name="Nature">
        <title>rRNA introns, odd ribosomes, and small enigmatic genomes across a large radiation of phyla.</title>
        <authorList>
            <person name="Brown C.T."/>
            <person name="Hug L.A."/>
            <person name="Thomas B.C."/>
            <person name="Sharon I."/>
            <person name="Castelle C.J."/>
            <person name="Singh A."/>
            <person name="Wilkins M.J."/>
            <person name="Williams K.H."/>
            <person name="Banfield J.F."/>
        </authorList>
    </citation>
    <scope>NUCLEOTIDE SEQUENCE [LARGE SCALE GENOMIC DNA]</scope>
</reference>
<proteinExistence type="predicted"/>
<dbReference type="GO" id="GO:0003700">
    <property type="term" value="F:DNA-binding transcription factor activity"/>
    <property type="evidence" value="ECO:0007669"/>
    <property type="project" value="InterPro"/>
</dbReference>
<sequence length="96" mass="10913">MSKPKVDRKLNIPLEVVKELLTESEWRMVEQRALIISFLGEGLSIRNIASKLGVGTDTVMRVSKKFRASEALKAFFKKPKVSSSKWIFGQVSEEEE</sequence>
<name>A0A0G0JI59_9BACT</name>
<dbReference type="AlphaFoldDB" id="A0A0G0JI59"/>
<evidence type="ECO:0000313" key="1">
    <source>
        <dbReference type="EMBL" id="KKQ67393.1"/>
    </source>
</evidence>
<protein>
    <submittedName>
        <fullName evidence="1">Uncharacterized protein</fullName>
    </submittedName>
</protein>
<evidence type="ECO:0000313" key="2">
    <source>
        <dbReference type="Proteomes" id="UP000034235"/>
    </source>
</evidence>
<dbReference type="Gene3D" id="1.10.1270.10">
    <property type="entry name" value="TrpR-like"/>
    <property type="match status" value="1"/>
</dbReference>
<gene>
    <name evidence="1" type="ORF">US86_C0001G0320</name>
</gene>
<dbReference type="GO" id="GO:0043565">
    <property type="term" value="F:sequence-specific DNA binding"/>
    <property type="evidence" value="ECO:0007669"/>
    <property type="project" value="InterPro"/>
</dbReference>
<dbReference type="InterPro" id="IPR000831">
    <property type="entry name" value="Trp_repress"/>
</dbReference>
<dbReference type="InterPro" id="IPR038116">
    <property type="entry name" value="TrpR-like_sf"/>
</dbReference>
<dbReference type="SUPFAM" id="SSF48295">
    <property type="entry name" value="TrpR-like"/>
    <property type="match status" value="1"/>
</dbReference>
<dbReference type="EMBL" id="LBUP01000001">
    <property type="protein sequence ID" value="KKQ67393.1"/>
    <property type="molecule type" value="Genomic_DNA"/>
</dbReference>
<dbReference type="Pfam" id="PF01371">
    <property type="entry name" value="Trp_repressor"/>
    <property type="match status" value="1"/>
</dbReference>
<dbReference type="InterPro" id="IPR010921">
    <property type="entry name" value="Trp_repressor/repl_initiator"/>
</dbReference>